<dbReference type="Proteomes" id="UP001597118">
    <property type="component" value="Unassembled WGS sequence"/>
</dbReference>
<dbReference type="InterPro" id="IPR052022">
    <property type="entry name" value="26kDa_periplasmic_antigen"/>
</dbReference>
<organism evidence="1 2">
    <name type="scientific">Pseudopedobacter beijingensis</name>
    <dbReference type="NCBI Taxonomy" id="1207056"/>
    <lineage>
        <taxon>Bacteria</taxon>
        <taxon>Pseudomonadati</taxon>
        <taxon>Bacteroidota</taxon>
        <taxon>Sphingobacteriia</taxon>
        <taxon>Sphingobacteriales</taxon>
        <taxon>Sphingobacteriaceae</taxon>
        <taxon>Pseudopedobacter</taxon>
    </lineage>
</organism>
<dbReference type="EMBL" id="JBHUDG010000049">
    <property type="protein sequence ID" value="MFD1631653.1"/>
    <property type="molecule type" value="Genomic_DNA"/>
</dbReference>
<gene>
    <name evidence="1" type="ORF">ACFSAH_17400</name>
</gene>
<reference evidence="2" key="1">
    <citation type="journal article" date="2019" name="Int. J. Syst. Evol. Microbiol.">
        <title>The Global Catalogue of Microorganisms (GCM) 10K type strain sequencing project: providing services to taxonomists for standard genome sequencing and annotation.</title>
        <authorList>
            <consortium name="The Broad Institute Genomics Platform"/>
            <consortium name="The Broad Institute Genome Sequencing Center for Infectious Disease"/>
            <person name="Wu L."/>
            <person name="Ma J."/>
        </authorList>
    </citation>
    <scope>NUCLEOTIDE SEQUENCE [LARGE SCALE GENOMIC DNA]</scope>
    <source>
        <strain evidence="2">CCUG 53762</strain>
    </source>
</reference>
<dbReference type="PANTHER" id="PTHR34387">
    <property type="entry name" value="SLR1258 PROTEIN"/>
    <property type="match status" value="1"/>
</dbReference>
<sequence length="241" mass="26450">MKNNQLVLPAVILSVALLIAMLIFSGTWKKVGAAEQTINVTGSAKKLIVSDLAVIRGSLSAEAETAKDAYQKLQSQKPVLLAYLAKHGFTEKDIDFKTTNSYPNYNYNNNGMQVGVRSYSINQMIEFESKDVEKMKALSIDIASLVEQGVEFTVNPPEYYYTKLSDIKIDIQAEAAKDAMVRGKRVAEATGRKLGALKSARMGVLQITPENSNVTSDYGINDVSSIRKEITAVVNANFEIE</sequence>
<proteinExistence type="predicted"/>
<name>A0ABW4IHW9_9SPHI</name>
<dbReference type="Pfam" id="PF04402">
    <property type="entry name" value="SIMPL"/>
    <property type="match status" value="1"/>
</dbReference>
<dbReference type="PANTHER" id="PTHR34387:SF2">
    <property type="entry name" value="SLR1258 PROTEIN"/>
    <property type="match status" value="1"/>
</dbReference>
<comment type="caution">
    <text evidence="1">The sequence shown here is derived from an EMBL/GenBank/DDBJ whole genome shotgun (WGS) entry which is preliminary data.</text>
</comment>
<keyword evidence="2" id="KW-1185">Reference proteome</keyword>
<dbReference type="RefSeq" id="WP_379664021.1">
    <property type="nucleotide sequence ID" value="NZ_JBHUDG010000049.1"/>
</dbReference>
<accession>A0ABW4IHW9</accession>
<evidence type="ECO:0000313" key="1">
    <source>
        <dbReference type="EMBL" id="MFD1631653.1"/>
    </source>
</evidence>
<evidence type="ECO:0000313" key="2">
    <source>
        <dbReference type="Proteomes" id="UP001597118"/>
    </source>
</evidence>
<dbReference type="InterPro" id="IPR007497">
    <property type="entry name" value="SIMPL/DUF541"/>
</dbReference>
<protein>
    <submittedName>
        <fullName evidence="1">SIMPL domain-containing protein</fullName>
    </submittedName>
</protein>
<dbReference type="Gene3D" id="3.30.70.2970">
    <property type="entry name" value="Protein of unknown function (DUF541), domain 2"/>
    <property type="match status" value="1"/>
</dbReference>